<dbReference type="NCBIfam" id="TIGR01550">
    <property type="entry name" value="DOC_P1"/>
    <property type="match status" value="1"/>
</dbReference>
<comment type="caution">
    <text evidence="2">The sequence shown here is derived from an EMBL/GenBank/DDBJ whole genome shotgun (WGS) entry which is preliminary data.</text>
</comment>
<dbReference type="GO" id="GO:0016301">
    <property type="term" value="F:kinase activity"/>
    <property type="evidence" value="ECO:0007669"/>
    <property type="project" value="InterPro"/>
</dbReference>
<evidence type="ECO:0000313" key="2">
    <source>
        <dbReference type="EMBL" id="HFG19361.1"/>
    </source>
</evidence>
<dbReference type="InterPro" id="IPR003812">
    <property type="entry name" value="Fido"/>
</dbReference>
<dbReference type="Gene3D" id="1.20.120.1870">
    <property type="entry name" value="Fic/DOC protein, Fido domain"/>
    <property type="match status" value="1"/>
</dbReference>
<proteinExistence type="predicted"/>
<evidence type="ECO:0000259" key="1">
    <source>
        <dbReference type="PROSITE" id="PS51459"/>
    </source>
</evidence>
<gene>
    <name evidence="2" type="ORF">ENS82_01400</name>
</gene>
<feature type="domain" description="Fido" evidence="1">
    <location>
        <begin position="1"/>
        <end position="77"/>
    </location>
</feature>
<dbReference type="AlphaFoldDB" id="A0A7C3HQB1"/>
<protein>
    <submittedName>
        <fullName evidence="2">Type II toxin-antitoxin system death-on-curing family toxin</fullName>
    </submittedName>
</protein>
<sequence>MAKIYPTFFAKVAALGYFIARNHPFADGNKRTSFAVMADVLEKNGYYLQWEVSTATLIMPLLAAGHLEISGLRFALLHGCDLDTADDSL</sequence>
<dbReference type="RefSeq" id="WP_409654803.1">
    <property type="nucleotide sequence ID" value="NZ_JBKBUW010000007.1"/>
</dbReference>
<dbReference type="Pfam" id="PF02661">
    <property type="entry name" value="Fic"/>
    <property type="match status" value="1"/>
</dbReference>
<dbReference type="PROSITE" id="PS51459">
    <property type="entry name" value="FIDO"/>
    <property type="match status" value="1"/>
</dbReference>
<organism evidence="2">
    <name type="scientific">Meiothermus ruber</name>
    <dbReference type="NCBI Taxonomy" id="277"/>
    <lineage>
        <taxon>Bacteria</taxon>
        <taxon>Thermotogati</taxon>
        <taxon>Deinococcota</taxon>
        <taxon>Deinococci</taxon>
        <taxon>Thermales</taxon>
        <taxon>Thermaceae</taxon>
        <taxon>Meiothermus</taxon>
    </lineage>
</organism>
<reference evidence="2" key="1">
    <citation type="journal article" date="2020" name="mSystems">
        <title>Genome- and Community-Level Interaction Insights into Carbon Utilization and Element Cycling Functions of Hydrothermarchaeota in Hydrothermal Sediment.</title>
        <authorList>
            <person name="Zhou Z."/>
            <person name="Liu Y."/>
            <person name="Xu W."/>
            <person name="Pan J."/>
            <person name="Luo Z.H."/>
            <person name="Li M."/>
        </authorList>
    </citation>
    <scope>NUCLEOTIDE SEQUENCE [LARGE SCALE GENOMIC DNA]</scope>
    <source>
        <strain evidence="2">SpSt-524</strain>
    </source>
</reference>
<name>A0A7C3HQB1_MEIRU</name>
<dbReference type="SUPFAM" id="SSF140931">
    <property type="entry name" value="Fic-like"/>
    <property type="match status" value="1"/>
</dbReference>
<dbReference type="InterPro" id="IPR006440">
    <property type="entry name" value="Doc"/>
</dbReference>
<dbReference type="InterPro" id="IPR036597">
    <property type="entry name" value="Fido-like_dom_sf"/>
</dbReference>
<dbReference type="InterPro" id="IPR053737">
    <property type="entry name" value="Type_II_TA_Toxin"/>
</dbReference>
<dbReference type="EMBL" id="DSWI01000008">
    <property type="protein sequence ID" value="HFG19361.1"/>
    <property type="molecule type" value="Genomic_DNA"/>
</dbReference>
<accession>A0A7C3HQB1</accession>